<accession>A0A9D1HMG4</accession>
<dbReference type="InterPro" id="IPR043751">
    <property type="entry name" value="DUF5696"/>
</dbReference>
<evidence type="ECO:0000313" key="2">
    <source>
        <dbReference type="Proteomes" id="UP000824175"/>
    </source>
</evidence>
<protein>
    <recommendedName>
        <fullName evidence="3">Endo-alpha-N-acetylgalactosaminidase glycoside hydrolase</fullName>
    </recommendedName>
</protein>
<reference evidence="1" key="2">
    <citation type="journal article" date="2021" name="PeerJ">
        <title>Extensive microbial diversity within the chicken gut microbiome revealed by metagenomics and culture.</title>
        <authorList>
            <person name="Gilroy R."/>
            <person name="Ravi A."/>
            <person name="Getino M."/>
            <person name="Pursley I."/>
            <person name="Horton D.L."/>
            <person name="Alikhan N.F."/>
            <person name="Baker D."/>
            <person name="Gharbi K."/>
            <person name="Hall N."/>
            <person name="Watson M."/>
            <person name="Adriaenssens E.M."/>
            <person name="Foster-Nyarko E."/>
            <person name="Jarju S."/>
            <person name="Secka A."/>
            <person name="Antonio M."/>
            <person name="Oren A."/>
            <person name="Chaudhuri R.R."/>
            <person name="La Ragione R."/>
            <person name="Hildebrand F."/>
            <person name="Pallen M.J."/>
        </authorList>
    </citation>
    <scope>NUCLEOTIDE SEQUENCE</scope>
    <source>
        <strain evidence="1">CHK195-11698</strain>
    </source>
</reference>
<sequence length="612" mass="70227">MLIQVGPLTVTFENEILCIQTGQACFKTQADGMIVMQEGTMFAFKDFASRTIKPYCSGTFEGFYVEYSNHPSLALALRTFYLVDTTTYALKLSLLVLEENDAIKEIRWPFAFQVEQGYHVLPLRQGLLYPIEKKIPLDIPFQGQFGSAAAYLAMLGTIQSDGSAVLMMAQTPWDTRYYLEDGQLGFAHLPSLGKMRYRRDLEYRFLAKGDYNDLARMYRDTLKAKGFIRTLAEKAVALPAIHELVRSSFVHMGICTYVQPDSRFYDPQDPTKNNSLVSFATRQQEMENYRKLGMEHLYLHLDGWGIAYDNGHPDVMPINEKAGGAKGLRDLACRLHELGYLFGIHDQYRDYYHRAKSYDLEYSVQDVDGSHYEHCFWAGGVQNYLCASLAKDYVQRNFQILKNETIDLDGAYLDVFTCNDLDECANVNHVMSRRDCALAREACFWYLISQNIMPSSEEVNEWAMRSLVFCHYAPYEFQMHEQFPEELVGIPLFNLVFHDCLVIPWMMDKPKDDYMLYALLNGGAPYFRRDGAYPNIDGSFENGVLTPEEQVERCQIVSSFHEKVAGVAMQSHRLLDPKGRRQEACFANGWCVQIDLDQGTYHITRKDESDEG</sequence>
<dbReference type="Gene3D" id="3.20.20.80">
    <property type="entry name" value="Glycosidases"/>
    <property type="match status" value="1"/>
</dbReference>
<evidence type="ECO:0000313" key="1">
    <source>
        <dbReference type="EMBL" id="HIU13098.1"/>
    </source>
</evidence>
<dbReference type="Proteomes" id="UP000824175">
    <property type="component" value="Unassembled WGS sequence"/>
</dbReference>
<dbReference type="EMBL" id="DVMJ01000023">
    <property type="protein sequence ID" value="HIU13098.1"/>
    <property type="molecule type" value="Genomic_DNA"/>
</dbReference>
<gene>
    <name evidence="1" type="ORF">IAD15_03405</name>
</gene>
<proteinExistence type="predicted"/>
<dbReference type="Pfam" id="PF18952">
    <property type="entry name" value="DUF5696"/>
    <property type="match status" value="1"/>
</dbReference>
<organism evidence="1 2">
    <name type="scientific">Candidatus Fimiplasma intestinipullorum</name>
    <dbReference type="NCBI Taxonomy" id="2840825"/>
    <lineage>
        <taxon>Bacteria</taxon>
        <taxon>Bacillati</taxon>
        <taxon>Bacillota</taxon>
        <taxon>Clostridia</taxon>
        <taxon>Eubacteriales</taxon>
        <taxon>Candidatus Fimiplasma</taxon>
    </lineage>
</organism>
<dbReference type="AlphaFoldDB" id="A0A9D1HMG4"/>
<comment type="caution">
    <text evidence="1">The sequence shown here is derived from an EMBL/GenBank/DDBJ whole genome shotgun (WGS) entry which is preliminary data.</text>
</comment>
<reference evidence="1" key="1">
    <citation type="submission" date="2020-10" db="EMBL/GenBank/DDBJ databases">
        <authorList>
            <person name="Gilroy R."/>
        </authorList>
    </citation>
    <scope>NUCLEOTIDE SEQUENCE</scope>
    <source>
        <strain evidence="1">CHK195-11698</strain>
    </source>
</reference>
<evidence type="ECO:0008006" key="3">
    <source>
        <dbReference type="Google" id="ProtNLM"/>
    </source>
</evidence>
<name>A0A9D1HMG4_9FIRM</name>